<dbReference type="InterPro" id="IPR025234">
    <property type="entry name" value="YjzH-like"/>
</dbReference>
<dbReference type="Proteomes" id="UP000008367">
    <property type="component" value="Unassembled WGS sequence"/>
</dbReference>
<feature type="non-terminal residue" evidence="1">
    <location>
        <position position="1"/>
    </location>
</feature>
<organism evidence="1 2">
    <name type="scientific">Vibrio harveyi</name>
    <name type="common">Beneckea harveyi</name>
    <dbReference type="NCBI Taxonomy" id="669"/>
    <lineage>
        <taxon>Bacteria</taxon>
        <taxon>Pseudomonadati</taxon>
        <taxon>Pseudomonadota</taxon>
        <taxon>Gammaproteobacteria</taxon>
        <taxon>Vibrionales</taxon>
        <taxon>Vibrionaceae</taxon>
        <taxon>Vibrio</taxon>
    </lineage>
</organism>
<comment type="caution">
    <text evidence="1">The sequence shown here is derived from an EMBL/GenBank/DDBJ whole genome shotgun (WGS) entry which is preliminary data.</text>
</comment>
<accession>A0A454D253</accession>
<reference evidence="1 2" key="1">
    <citation type="submission" date="2012-10" db="EMBL/GenBank/DDBJ databases">
        <title>Genome sequence of Vibrio Cholerae HENC-02.</title>
        <authorList>
            <person name="Eppinger M."/>
            <person name="Hasan N.A."/>
            <person name="Sengamalay N."/>
            <person name="Hine E."/>
            <person name="Su Q."/>
            <person name="Daugherty S.C."/>
            <person name="Young S."/>
            <person name="Sadzewicz L."/>
            <person name="Tallon L."/>
            <person name="Cebula T.A."/>
            <person name="Ravel J."/>
            <person name="Colwell R.R."/>
        </authorList>
    </citation>
    <scope>NUCLEOTIDE SEQUENCE [LARGE SCALE GENOMIC DNA]</scope>
    <source>
        <strain evidence="1 2">HENC-02</strain>
    </source>
</reference>
<dbReference type="EMBL" id="AJSR01000626">
    <property type="protein sequence ID" value="EKM32694.1"/>
    <property type="molecule type" value="Genomic_DNA"/>
</dbReference>
<dbReference type="Pfam" id="PF13783">
    <property type="entry name" value="DUF4177"/>
    <property type="match status" value="1"/>
</dbReference>
<gene>
    <name evidence="1" type="ORF">VCHENC02_1773</name>
</gene>
<name>A0A454D253_VIBHA</name>
<evidence type="ECO:0000313" key="2">
    <source>
        <dbReference type="Proteomes" id="UP000008367"/>
    </source>
</evidence>
<dbReference type="STRING" id="669.AL538_18145"/>
<protein>
    <recommendedName>
        <fullName evidence="3">DUF4177 domain-containing protein</fullName>
    </recommendedName>
</protein>
<proteinExistence type="predicted"/>
<sequence>LLIKMTKFTEYKVVHIVEGGCGTILLGASGLPVQKMEAELNKYAQDGWQVVFQVVEQKRFMLFWKREAVIITLGR</sequence>
<dbReference type="AlphaFoldDB" id="A0A454D253"/>
<evidence type="ECO:0000313" key="1">
    <source>
        <dbReference type="EMBL" id="EKM32694.1"/>
    </source>
</evidence>
<evidence type="ECO:0008006" key="3">
    <source>
        <dbReference type="Google" id="ProtNLM"/>
    </source>
</evidence>